<sequence>MAGHYPPEFHWEGTQHFQSQHQHLEQSEPPQLRGFALRFRRDLQGPPPLMADALAELEDDSLYCNSVVRARHLRAEYHRRHPICDTLLAKARRYPLFQRIPAHAASCVVARDYLKAIGALPKDPVHSQVTTQMLL</sequence>
<gene>
    <name evidence="1" type="ORF">RMAR1173_LOCUS20307</name>
</gene>
<evidence type="ECO:0000313" key="1">
    <source>
        <dbReference type="EMBL" id="CAD9709315.1"/>
    </source>
</evidence>
<protein>
    <submittedName>
        <fullName evidence="1">Uncharacterized protein</fullName>
    </submittedName>
</protein>
<reference evidence="1" key="1">
    <citation type="submission" date="2021-01" db="EMBL/GenBank/DDBJ databases">
        <authorList>
            <person name="Corre E."/>
            <person name="Pelletier E."/>
            <person name="Niang G."/>
            <person name="Scheremetjew M."/>
            <person name="Finn R."/>
            <person name="Kale V."/>
            <person name="Holt S."/>
            <person name="Cochrane G."/>
            <person name="Meng A."/>
            <person name="Brown T."/>
            <person name="Cohen L."/>
        </authorList>
    </citation>
    <scope>NUCLEOTIDE SEQUENCE</scope>
    <source>
        <strain evidence="1">CCMP1243</strain>
    </source>
</reference>
<organism evidence="1">
    <name type="scientific">Rhizochromulina marina</name>
    <dbReference type="NCBI Taxonomy" id="1034831"/>
    <lineage>
        <taxon>Eukaryota</taxon>
        <taxon>Sar</taxon>
        <taxon>Stramenopiles</taxon>
        <taxon>Ochrophyta</taxon>
        <taxon>Dictyochophyceae</taxon>
        <taxon>Rhizochromulinales</taxon>
        <taxon>Rhizochromulina</taxon>
    </lineage>
</organism>
<name>A0A7S2STM1_9STRA</name>
<accession>A0A7S2STM1</accession>
<dbReference type="EMBL" id="HBHJ01030707">
    <property type="protein sequence ID" value="CAD9709315.1"/>
    <property type="molecule type" value="Transcribed_RNA"/>
</dbReference>
<proteinExistence type="predicted"/>
<dbReference type="AlphaFoldDB" id="A0A7S2STM1"/>